<dbReference type="PANTHER" id="PTHR47909">
    <property type="entry name" value="ALPHA/BETA-HYDROLASES SUPERFAMILY PROTEIN"/>
    <property type="match status" value="1"/>
</dbReference>
<evidence type="ECO:0000313" key="3">
    <source>
        <dbReference type="Proteomes" id="UP000502415"/>
    </source>
</evidence>
<evidence type="ECO:0000313" key="2">
    <source>
        <dbReference type="EMBL" id="QJE02984.1"/>
    </source>
</evidence>
<dbReference type="InterPro" id="IPR000073">
    <property type="entry name" value="AB_hydrolase_1"/>
</dbReference>
<proteinExistence type="predicted"/>
<reference evidence="2 3" key="1">
    <citation type="submission" date="2020-04" db="EMBL/GenBank/DDBJ databases">
        <title>Genome sequencing of novel species.</title>
        <authorList>
            <person name="Heo J."/>
            <person name="Kim S.-J."/>
            <person name="Kim J.-S."/>
            <person name="Hong S.-B."/>
            <person name="Kwon S.-W."/>
        </authorList>
    </citation>
    <scope>NUCLEOTIDE SEQUENCE [LARGE SCALE GENOMIC DNA]</scope>
    <source>
        <strain evidence="2 3">GN2-R2</strain>
    </source>
</reference>
<dbReference type="Gene3D" id="3.40.50.1820">
    <property type="entry name" value="alpha/beta hydrolase"/>
    <property type="match status" value="1"/>
</dbReference>
<gene>
    <name evidence="2" type="ORF">HH212_25845</name>
</gene>
<sequence length="331" mass="34890">MSVRLLTRILLLLQAAAALGIAYGLLRWGGAGPWQALLAGAGAVLMARLLVNLNNFILSAWFASATPEAFRLGAAARLRLLAGEFHASMLTTSWRMPRGLPRTALYPDSRAVPVLLLHGYGGNSGYWSRLLPLLDAARISHASIDLEPLDGDIDGYAARVEQAVAALCAATGAPQVAIVAHSMGGLVARAWMRAHGAARLARLVTLGTPHHGSALARFGPGRNAAQMRWNGRRERRRAEGAHEADASAWLRALAASETPATRARITSIWTHHDNMVAPQASSVLAGARNIEFGGVGHVALGSDARVLAEVLRELAASSTPCATASRRGSPA</sequence>
<feature type="domain" description="AB hydrolase-1" evidence="1">
    <location>
        <begin position="113"/>
        <end position="228"/>
    </location>
</feature>
<dbReference type="KEGG" id="mfy:HH212_25845"/>
<organism evidence="2 3">
    <name type="scientific">Massilia forsythiae</name>
    <dbReference type="NCBI Taxonomy" id="2728020"/>
    <lineage>
        <taxon>Bacteria</taxon>
        <taxon>Pseudomonadati</taxon>
        <taxon>Pseudomonadota</taxon>
        <taxon>Betaproteobacteria</taxon>
        <taxon>Burkholderiales</taxon>
        <taxon>Oxalobacteraceae</taxon>
        <taxon>Telluria group</taxon>
        <taxon>Massilia</taxon>
    </lineage>
</organism>
<protein>
    <submittedName>
        <fullName evidence="2">Alpha/beta fold hydrolase</fullName>
    </submittedName>
</protein>
<name>A0A7Z2W1H0_9BURK</name>
<dbReference type="PANTHER" id="PTHR47909:SF2">
    <property type="entry name" value="GPI INOSITOL-DEACYLASE"/>
    <property type="match status" value="1"/>
</dbReference>
<dbReference type="Proteomes" id="UP000502415">
    <property type="component" value="Chromosome"/>
</dbReference>
<dbReference type="RefSeq" id="WP_170205065.1">
    <property type="nucleotide sequence ID" value="NZ_CP051685.1"/>
</dbReference>
<accession>A0A7Z2W1H0</accession>
<dbReference type="EMBL" id="CP051685">
    <property type="protein sequence ID" value="QJE02984.1"/>
    <property type="molecule type" value="Genomic_DNA"/>
</dbReference>
<dbReference type="Pfam" id="PF00561">
    <property type="entry name" value="Abhydrolase_1"/>
    <property type="match status" value="1"/>
</dbReference>
<dbReference type="GO" id="GO:0016787">
    <property type="term" value="F:hydrolase activity"/>
    <property type="evidence" value="ECO:0007669"/>
    <property type="project" value="UniProtKB-KW"/>
</dbReference>
<keyword evidence="3" id="KW-1185">Reference proteome</keyword>
<keyword evidence="2" id="KW-0378">Hydrolase</keyword>
<dbReference type="SUPFAM" id="SSF53474">
    <property type="entry name" value="alpha/beta-Hydrolases"/>
    <property type="match status" value="1"/>
</dbReference>
<evidence type="ECO:0000259" key="1">
    <source>
        <dbReference type="Pfam" id="PF00561"/>
    </source>
</evidence>
<dbReference type="AlphaFoldDB" id="A0A7Z2W1H0"/>
<dbReference type="InterPro" id="IPR029058">
    <property type="entry name" value="AB_hydrolase_fold"/>
</dbReference>